<protein>
    <submittedName>
        <fullName evidence="1">Uncharacterized protein</fullName>
    </submittedName>
</protein>
<evidence type="ECO:0000313" key="1">
    <source>
        <dbReference type="EMBL" id="KTD51405.1"/>
    </source>
</evidence>
<organism evidence="1 2">
    <name type="scientific">Legionella quinlivanii</name>
    <dbReference type="NCBI Taxonomy" id="45073"/>
    <lineage>
        <taxon>Bacteria</taxon>
        <taxon>Pseudomonadati</taxon>
        <taxon>Pseudomonadota</taxon>
        <taxon>Gammaproteobacteria</taxon>
        <taxon>Legionellales</taxon>
        <taxon>Legionellaceae</taxon>
        <taxon>Legionella</taxon>
    </lineage>
</organism>
<gene>
    <name evidence="1" type="ORF">Lqui_0249</name>
</gene>
<dbReference type="STRING" id="45073.Lqui_0249"/>
<dbReference type="PATRIC" id="fig|45073.5.peg.263"/>
<dbReference type="OrthoDB" id="5642051at2"/>
<dbReference type="EMBL" id="LNYS01000006">
    <property type="protein sequence ID" value="KTD51405.1"/>
    <property type="molecule type" value="Genomic_DNA"/>
</dbReference>
<dbReference type="AlphaFoldDB" id="A0A0W0Y2Z5"/>
<evidence type="ECO:0000313" key="2">
    <source>
        <dbReference type="Proteomes" id="UP000054618"/>
    </source>
</evidence>
<accession>A0A0W0Y2Z5</accession>
<keyword evidence="2" id="KW-1185">Reference proteome</keyword>
<proteinExistence type="predicted"/>
<comment type="caution">
    <text evidence="1">The sequence shown here is derived from an EMBL/GenBank/DDBJ whole genome shotgun (WGS) entry which is preliminary data.</text>
</comment>
<dbReference type="Proteomes" id="UP000054618">
    <property type="component" value="Unassembled WGS sequence"/>
</dbReference>
<reference evidence="1 2" key="1">
    <citation type="submission" date="2015-11" db="EMBL/GenBank/DDBJ databases">
        <title>Genomic analysis of 38 Legionella species identifies large and diverse effector repertoires.</title>
        <authorList>
            <person name="Burstein D."/>
            <person name="Amaro F."/>
            <person name="Zusman T."/>
            <person name="Lifshitz Z."/>
            <person name="Cohen O."/>
            <person name="Gilbert J.A."/>
            <person name="Pupko T."/>
            <person name="Shuman H.A."/>
            <person name="Segal G."/>
        </authorList>
    </citation>
    <scope>NUCLEOTIDE SEQUENCE [LARGE SCALE GENOMIC DNA]</scope>
    <source>
        <strain evidence="1 2">CDC#1442-AUS-E</strain>
    </source>
</reference>
<sequence length="55" mass="6215">MKTHSTRARTLAFALLQAFSKAGNLVLKAIATFASDSRSRNSYYNKKSKLLRPKR</sequence>
<dbReference type="RefSeq" id="WP_157072282.1">
    <property type="nucleotide sequence ID" value="NZ_CAAAIK010000020.1"/>
</dbReference>
<name>A0A0W0Y2Z5_9GAMM</name>